<gene>
    <name evidence="1" type="ORF">Aam_036_018</name>
</gene>
<reference evidence="1 2" key="1">
    <citation type="submission" date="2012-11" db="EMBL/GenBank/DDBJ databases">
        <title>Whole genome sequence of Acidocella aminolytica 101 = DSM 11237.</title>
        <authorList>
            <person name="Azuma Y."/>
            <person name="Higashiura N."/>
            <person name="Hirakawa H."/>
            <person name="Matsushita K."/>
        </authorList>
    </citation>
    <scope>NUCLEOTIDE SEQUENCE [LARGE SCALE GENOMIC DNA]</scope>
    <source>
        <strain evidence="2">101 / DSM 11237</strain>
    </source>
</reference>
<dbReference type="EMBL" id="BANC01000036">
    <property type="protein sequence ID" value="GAN80096.1"/>
    <property type="molecule type" value="Genomic_DNA"/>
</dbReference>
<dbReference type="AlphaFoldDB" id="A0A0D6PFG3"/>
<dbReference type="RefSeq" id="WP_139284803.1">
    <property type="nucleotide sequence ID" value="NZ_BAPR01000385.1"/>
</dbReference>
<proteinExistence type="predicted"/>
<name>A0A0D6PFG3_9PROT</name>
<evidence type="ECO:0000313" key="1">
    <source>
        <dbReference type="EMBL" id="GAN80096.1"/>
    </source>
</evidence>
<sequence>MPEIHAMDTERFGWEESGMAASESSSAKAAITCGDFGKRGSWFIFMGEGNSLLRGFGVNI</sequence>
<protein>
    <submittedName>
        <fullName evidence="1">Uncharacterized protein</fullName>
    </submittedName>
</protein>
<keyword evidence="2" id="KW-1185">Reference proteome</keyword>
<evidence type="ECO:0000313" key="2">
    <source>
        <dbReference type="Proteomes" id="UP000032668"/>
    </source>
</evidence>
<organism evidence="1 2">
    <name type="scientific">Acidocella aminolytica 101 = DSM 11237</name>
    <dbReference type="NCBI Taxonomy" id="1120923"/>
    <lineage>
        <taxon>Bacteria</taxon>
        <taxon>Pseudomonadati</taxon>
        <taxon>Pseudomonadota</taxon>
        <taxon>Alphaproteobacteria</taxon>
        <taxon>Acetobacterales</taxon>
        <taxon>Acidocellaceae</taxon>
        <taxon>Acidocella</taxon>
    </lineage>
</organism>
<comment type="caution">
    <text evidence="1">The sequence shown here is derived from an EMBL/GenBank/DDBJ whole genome shotgun (WGS) entry which is preliminary data.</text>
</comment>
<accession>A0A0D6PFG3</accession>
<dbReference type="Proteomes" id="UP000032668">
    <property type="component" value="Unassembled WGS sequence"/>
</dbReference>